<evidence type="ECO:0000313" key="1">
    <source>
        <dbReference type="EMBL" id="CAG8616174.1"/>
    </source>
</evidence>
<evidence type="ECO:0000313" key="2">
    <source>
        <dbReference type="Proteomes" id="UP000789920"/>
    </source>
</evidence>
<dbReference type="EMBL" id="CAJVQC010010405">
    <property type="protein sequence ID" value="CAG8616174.1"/>
    <property type="molecule type" value="Genomic_DNA"/>
</dbReference>
<accession>A0ACA9MVK8</accession>
<keyword evidence="2" id="KW-1185">Reference proteome</keyword>
<name>A0ACA9MVK8_9GLOM</name>
<protein>
    <submittedName>
        <fullName evidence="1">12408_t:CDS:1</fullName>
    </submittedName>
</protein>
<organism evidence="1 2">
    <name type="scientific">Racocetra persica</name>
    <dbReference type="NCBI Taxonomy" id="160502"/>
    <lineage>
        <taxon>Eukaryota</taxon>
        <taxon>Fungi</taxon>
        <taxon>Fungi incertae sedis</taxon>
        <taxon>Mucoromycota</taxon>
        <taxon>Glomeromycotina</taxon>
        <taxon>Glomeromycetes</taxon>
        <taxon>Diversisporales</taxon>
        <taxon>Gigasporaceae</taxon>
        <taxon>Racocetra</taxon>
    </lineage>
</organism>
<feature type="non-terminal residue" evidence="1">
    <location>
        <position position="78"/>
    </location>
</feature>
<sequence>HKNKNTEIMDMDVRLRFVKEDKVRKRFEIVRNESPDMRSCEKRVSSSISGPVILQPRDQTEGQANENDEVLEDENHWG</sequence>
<dbReference type="Proteomes" id="UP000789920">
    <property type="component" value="Unassembled WGS sequence"/>
</dbReference>
<comment type="caution">
    <text evidence="1">The sequence shown here is derived from an EMBL/GenBank/DDBJ whole genome shotgun (WGS) entry which is preliminary data.</text>
</comment>
<proteinExistence type="predicted"/>
<reference evidence="1" key="1">
    <citation type="submission" date="2021-06" db="EMBL/GenBank/DDBJ databases">
        <authorList>
            <person name="Kallberg Y."/>
            <person name="Tangrot J."/>
            <person name="Rosling A."/>
        </authorList>
    </citation>
    <scope>NUCLEOTIDE SEQUENCE</scope>
    <source>
        <strain evidence="1">MA461A</strain>
    </source>
</reference>
<gene>
    <name evidence="1" type="ORF">RPERSI_LOCUS6512</name>
</gene>
<feature type="non-terminal residue" evidence="1">
    <location>
        <position position="1"/>
    </location>
</feature>